<dbReference type="CDD" id="cd03424">
    <property type="entry name" value="NUDIX_ADPRase_Nudt5_UGPPase_Nudt14"/>
    <property type="match status" value="1"/>
</dbReference>
<dbReference type="Pfam" id="PF00293">
    <property type="entry name" value="NUDIX"/>
    <property type="match status" value="1"/>
</dbReference>
<evidence type="ECO:0000259" key="2">
    <source>
        <dbReference type="PROSITE" id="PS51462"/>
    </source>
</evidence>
<dbReference type="OrthoDB" id="9806150at2"/>
<dbReference type="Gene3D" id="3.90.79.10">
    <property type="entry name" value="Nucleoside Triphosphate Pyrophosphohydrolase"/>
    <property type="match status" value="1"/>
</dbReference>
<dbReference type="PROSITE" id="PS51462">
    <property type="entry name" value="NUDIX"/>
    <property type="match status" value="1"/>
</dbReference>
<evidence type="ECO:0000313" key="4">
    <source>
        <dbReference type="Proteomes" id="UP000292424"/>
    </source>
</evidence>
<sequence>MEDNDLKWKTLSSEYLFKDQWLTARKDRCERKDGKIIDPYYVMEYPEWVTAVAITEENKVLLVKQYRHALGEVSIEIPGGCVDDTDDNFEDAIRRELLEETGFAFASVHSLGRISANPSTNSNLMHMFVAIGGKKIQEQDLDPNEEIEILELTFDELIQLVEEKRIIQAMHVTTIMYALMYLDKIEFKR</sequence>
<dbReference type="SUPFAM" id="SSF55811">
    <property type="entry name" value="Nudix"/>
    <property type="match status" value="1"/>
</dbReference>
<dbReference type="GO" id="GO:0016787">
    <property type="term" value="F:hydrolase activity"/>
    <property type="evidence" value="ECO:0007669"/>
    <property type="project" value="UniProtKB-KW"/>
</dbReference>
<dbReference type="PANTHER" id="PTHR11839:SF1">
    <property type="entry name" value="ADP-SUGAR PYROPHOSPHATASE"/>
    <property type="match status" value="1"/>
</dbReference>
<keyword evidence="1 3" id="KW-0378">Hydrolase</keyword>
<dbReference type="EMBL" id="CP044016">
    <property type="protein sequence ID" value="QES88481.1"/>
    <property type="molecule type" value="Genomic_DNA"/>
</dbReference>
<dbReference type="GO" id="GO:0006753">
    <property type="term" value="P:nucleoside phosphate metabolic process"/>
    <property type="evidence" value="ECO:0007669"/>
    <property type="project" value="TreeGrafter"/>
</dbReference>
<dbReference type="RefSeq" id="WP_131329368.1">
    <property type="nucleotide sequence ID" value="NZ_CP044016.1"/>
</dbReference>
<accession>A0A5P2GAA4</accession>
<organism evidence="3 4">
    <name type="scientific">Rhizosphaericola mali</name>
    <dbReference type="NCBI Taxonomy" id="2545455"/>
    <lineage>
        <taxon>Bacteria</taxon>
        <taxon>Pseudomonadati</taxon>
        <taxon>Bacteroidota</taxon>
        <taxon>Chitinophagia</taxon>
        <taxon>Chitinophagales</taxon>
        <taxon>Chitinophagaceae</taxon>
        <taxon>Rhizosphaericola</taxon>
    </lineage>
</organism>
<dbReference type="GO" id="GO:0019693">
    <property type="term" value="P:ribose phosphate metabolic process"/>
    <property type="evidence" value="ECO:0007669"/>
    <property type="project" value="TreeGrafter"/>
</dbReference>
<dbReference type="InterPro" id="IPR015797">
    <property type="entry name" value="NUDIX_hydrolase-like_dom_sf"/>
</dbReference>
<protein>
    <submittedName>
        <fullName evidence="3">NUDIX hydrolase</fullName>
    </submittedName>
</protein>
<dbReference type="PANTHER" id="PTHR11839">
    <property type="entry name" value="UDP/ADP-SUGAR PYROPHOSPHATASE"/>
    <property type="match status" value="1"/>
</dbReference>
<dbReference type="InterPro" id="IPR000086">
    <property type="entry name" value="NUDIX_hydrolase_dom"/>
</dbReference>
<proteinExistence type="predicted"/>
<dbReference type="AlphaFoldDB" id="A0A5P2GAA4"/>
<dbReference type="Proteomes" id="UP000292424">
    <property type="component" value="Chromosome"/>
</dbReference>
<feature type="domain" description="Nudix hydrolase" evidence="2">
    <location>
        <begin position="44"/>
        <end position="174"/>
    </location>
</feature>
<gene>
    <name evidence="3" type="ORF">E0W69_007330</name>
</gene>
<dbReference type="KEGG" id="arac:E0W69_007330"/>
<evidence type="ECO:0000256" key="1">
    <source>
        <dbReference type="ARBA" id="ARBA00022801"/>
    </source>
</evidence>
<reference evidence="3 4" key="1">
    <citation type="submission" date="2019-09" db="EMBL/GenBank/DDBJ databases">
        <title>Complete genome sequence of Arachidicoccus sp. B3-10 isolated from apple orchard soil.</title>
        <authorList>
            <person name="Kim H.S."/>
            <person name="Han K.-I."/>
            <person name="Suh M.K."/>
            <person name="Lee K.C."/>
            <person name="Eom M.K."/>
            <person name="Kim J.-S."/>
            <person name="Kang S.W."/>
            <person name="Sin Y."/>
            <person name="Lee J.-S."/>
        </authorList>
    </citation>
    <scope>NUCLEOTIDE SEQUENCE [LARGE SCALE GENOMIC DNA]</scope>
    <source>
        <strain evidence="3 4">B3-10</strain>
    </source>
</reference>
<name>A0A5P2GAA4_9BACT</name>
<evidence type="ECO:0000313" key="3">
    <source>
        <dbReference type="EMBL" id="QES88481.1"/>
    </source>
</evidence>
<keyword evidence="4" id="KW-1185">Reference proteome</keyword>